<evidence type="ECO:0000313" key="1">
    <source>
        <dbReference type="EMBL" id="MBB5888861.1"/>
    </source>
</evidence>
<name>A0A7W9NE83_9PSEU</name>
<evidence type="ECO:0000313" key="2">
    <source>
        <dbReference type="Proteomes" id="UP000585638"/>
    </source>
</evidence>
<reference evidence="1 2" key="1">
    <citation type="submission" date="2020-08" db="EMBL/GenBank/DDBJ databases">
        <title>Sequencing the genomes of 1000 actinobacteria strains.</title>
        <authorList>
            <person name="Klenk H.-P."/>
        </authorList>
    </citation>
    <scope>NUCLEOTIDE SEQUENCE [LARGE SCALE GENOMIC DNA]</scope>
    <source>
        <strain evidence="1 2">DSM 43851</strain>
    </source>
</reference>
<comment type="caution">
    <text evidence="1">The sequence shown here is derived from an EMBL/GenBank/DDBJ whole genome shotgun (WGS) entry which is preliminary data.</text>
</comment>
<dbReference type="Gene3D" id="1.10.260.40">
    <property type="entry name" value="lambda repressor-like DNA-binding domains"/>
    <property type="match status" value="1"/>
</dbReference>
<dbReference type="RefSeq" id="WP_184857368.1">
    <property type="nucleotide sequence ID" value="NZ_BAAAWY010000102.1"/>
</dbReference>
<organism evidence="1 2">
    <name type="scientific">Kutzneria kofuensis</name>
    <dbReference type="NCBI Taxonomy" id="103725"/>
    <lineage>
        <taxon>Bacteria</taxon>
        <taxon>Bacillati</taxon>
        <taxon>Actinomycetota</taxon>
        <taxon>Actinomycetes</taxon>
        <taxon>Pseudonocardiales</taxon>
        <taxon>Pseudonocardiaceae</taxon>
        <taxon>Kutzneria</taxon>
    </lineage>
</organism>
<dbReference type="InterPro" id="IPR010982">
    <property type="entry name" value="Lambda_DNA-bd_dom_sf"/>
</dbReference>
<protein>
    <submittedName>
        <fullName evidence="1">Uncharacterized protein</fullName>
    </submittedName>
</protein>
<accession>A0A7W9NE83</accession>
<dbReference type="AlphaFoldDB" id="A0A7W9NE83"/>
<keyword evidence="2" id="KW-1185">Reference proteome</keyword>
<gene>
    <name evidence="1" type="ORF">BJ998_000057</name>
</gene>
<dbReference type="EMBL" id="JACHIR010000001">
    <property type="protein sequence ID" value="MBB5888861.1"/>
    <property type="molecule type" value="Genomic_DNA"/>
</dbReference>
<sequence length="355" mass="40238">MHPTSPALAARLRALREETWPGRVVTQAQLADAFGAERSTSVPLISSWESLANPRKPPAVRLEQYARFFATERSVHGSHHRLLPVDDLTPAERAGYEDLLAELTELRSEQPARRGVHATAAPHGLWHFPDGYDIIIVCARLPRDLVHSMGSYTDPNDPDYVELYTYADPDALIELFGHVRALNPTSEVRFKTVDQLDRDDYTKHLVLLGGVDWNRLTRELLERVDVPVEQITRPSTAEPSGFEVTDHGTRMYSPIVRSGRLLEDVAHFYRGENPFNVARTVTICNGMYGRGTYGAVRALTDVKFRERNDDYARDQLDRHDSYSLLMRVQVVDGEVLTPDWTVAETRLHEWPEATS</sequence>
<proteinExistence type="predicted"/>
<dbReference type="Proteomes" id="UP000585638">
    <property type="component" value="Unassembled WGS sequence"/>
</dbReference>
<dbReference type="GO" id="GO:0003677">
    <property type="term" value="F:DNA binding"/>
    <property type="evidence" value="ECO:0007669"/>
    <property type="project" value="InterPro"/>
</dbReference>